<organism evidence="1">
    <name type="scientific">Akkermansia muciniphila</name>
    <dbReference type="NCBI Taxonomy" id="239935"/>
    <lineage>
        <taxon>Bacteria</taxon>
        <taxon>Pseudomonadati</taxon>
        <taxon>Verrucomicrobiota</taxon>
        <taxon>Verrucomicrobiia</taxon>
        <taxon>Verrucomicrobiales</taxon>
        <taxon>Akkermansiaceae</taxon>
        <taxon>Akkermansia</taxon>
    </lineage>
</organism>
<name>A0A6N2RTH4_9BACT</name>
<reference evidence="1" key="1">
    <citation type="submission" date="2019-11" db="EMBL/GenBank/DDBJ databases">
        <authorList>
            <person name="Feng L."/>
        </authorList>
    </citation>
    <scope>NUCLEOTIDE SEQUENCE</scope>
    <source>
        <strain evidence="1">AMuciniphilaLFYP55</strain>
    </source>
</reference>
<evidence type="ECO:0000313" key="1">
    <source>
        <dbReference type="EMBL" id="VYS84126.1"/>
    </source>
</evidence>
<dbReference type="AlphaFoldDB" id="A0A6N2RTH4"/>
<proteinExistence type="predicted"/>
<protein>
    <submittedName>
        <fullName evidence="1">Uncharacterized protein</fullName>
    </submittedName>
</protein>
<accession>A0A6N2RTH4</accession>
<dbReference type="EMBL" id="CACRSS010000002">
    <property type="protein sequence ID" value="VYS84126.1"/>
    <property type="molecule type" value="Genomic_DNA"/>
</dbReference>
<gene>
    <name evidence="1" type="ORF">AMLFYP55_01801</name>
</gene>
<sequence length="52" mass="5833">MDILLGVFSSIEMANNEKIHMPALLKYVEVTGLTFKVSTVPKKRKPGTSRKK</sequence>